<dbReference type="Pfam" id="PF08887">
    <property type="entry name" value="GAD-like"/>
    <property type="match status" value="1"/>
</dbReference>
<sequence>MNTVALQDFQSYAKVNDNVINKFKNKIPENLLKIWQNYGLGTFMNGYIKVINPDDYQSIIDNTYFPYKDAVPIFVTAFGDIITLESGEYISIMYLRYGKCELMLKDFDFFLKRLADKSFLNEFFSLNQYYKAVNEHGNLLYIECFGYMPLLALGGDEDTDNLKKFQILEHIALINSYFLILM</sequence>
<dbReference type="RefSeq" id="WP_186936339.1">
    <property type="nucleotide sequence ID" value="NZ_JACOPS010000006.1"/>
</dbReference>
<dbReference type="InterPro" id="IPR014983">
    <property type="entry name" value="GAD-rel"/>
</dbReference>
<evidence type="ECO:0000259" key="1">
    <source>
        <dbReference type="Pfam" id="PF08887"/>
    </source>
</evidence>
<organism evidence="3 4">
    <name type="scientific">Ruminococcus intestinalis</name>
    <dbReference type="NCBI Taxonomy" id="2763066"/>
    <lineage>
        <taxon>Bacteria</taxon>
        <taxon>Bacillati</taxon>
        <taxon>Bacillota</taxon>
        <taxon>Clostridia</taxon>
        <taxon>Eubacteriales</taxon>
        <taxon>Oscillospiraceae</taxon>
        <taxon>Ruminococcus</taxon>
    </lineage>
</organism>
<protein>
    <submittedName>
        <fullName evidence="3">DUF1851 domain-containing protein</fullName>
    </submittedName>
</protein>
<evidence type="ECO:0000313" key="3">
    <source>
        <dbReference type="EMBL" id="MBC5729126.1"/>
    </source>
</evidence>
<evidence type="ECO:0000313" key="4">
    <source>
        <dbReference type="Proteomes" id="UP000636755"/>
    </source>
</evidence>
<name>A0ABR7HNL6_9FIRM</name>
<dbReference type="InterPro" id="IPR015002">
    <property type="entry name" value="T6SS_Tdi1_C"/>
</dbReference>
<feature type="domain" description="GAD-related" evidence="1">
    <location>
        <begin position="12"/>
        <end position="85"/>
    </location>
</feature>
<dbReference type="Pfam" id="PF08906">
    <property type="entry name" value="T6SS_Tdi1_C"/>
    <property type="match status" value="1"/>
</dbReference>
<evidence type="ECO:0000259" key="2">
    <source>
        <dbReference type="Pfam" id="PF08906"/>
    </source>
</evidence>
<proteinExistence type="predicted"/>
<reference evidence="3 4" key="1">
    <citation type="submission" date="2020-08" db="EMBL/GenBank/DDBJ databases">
        <title>Genome public.</title>
        <authorList>
            <person name="Liu C."/>
            <person name="Sun Q."/>
        </authorList>
    </citation>
    <scope>NUCLEOTIDE SEQUENCE [LARGE SCALE GENOMIC DNA]</scope>
    <source>
        <strain evidence="3 4">NSJ-71</strain>
    </source>
</reference>
<dbReference type="Proteomes" id="UP000636755">
    <property type="component" value="Unassembled WGS sequence"/>
</dbReference>
<gene>
    <name evidence="3" type="ORF">H8R91_11455</name>
</gene>
<keyword evidence="4" id="KW-1185">Reference proteome</keyword>
<feature type="domain" description="T6SS immunity protein Tdi1 C-terminal" evidence="2">
    <location>
        <begin position="106"/>
        <end position="175"/>
    </location>
</feature>
<comment type="caution">
    <text evidence="3">The sequence shown here is derived from an EMBL/GenBank/DDBJ whole genome shotgun (WGS) entry which is preliminary data.</text>
</comment>
<dbReference type="EMBL" id="JACOPS010000006">
    <property type="protein sequence ID" value="MBC5729126.1"/>
    <property type="molecule type" value="Genomic_DNA"/>
</dbReference>
<accession>A0ABR7HNL6</accession>